<dbReference type="RefSeq" id="WP_183458424.1">
    <property type="nucleotide sequence ID" value="NZ_CP050296.1"/>
</dbReference>
<protein>
    <submittedName>
        <fullName evidence="1">Uncharacterized protein</fullName>
    </submittedName>
</protein>
<dbReference type="EMBL" id="CP050296">
    <property type="protein sequence ID" value="QND59837.1"/>
    <property type="molecule type" value="Genomic_DNA"/>
</dbReference>
<accession>A0A7G6SZA5</accession>
<dbReference type="AlphaFoldDB" id="A0A7G6SZA5"/>
<gene>
    <name evidence="1" type="ORF">HB778_27235</name>
</gene>
<sequence length="116" mass="12727">MDSPEPMANLETFRRRLLDEKYPESSDNTAVRSAVMQLSAARGIDLLAGENLYADGPKIGVWRIGLDRGSGFYFDACFAITDFTTISTVLIDSVSPSAQVQTYNMLAGFPANTPLW</sequence>
<proteinExistence type="predicted"/>
<organism evidence="1 2">
    <name type="scientific">Mesorhizobium huakuii</name>
    <dbReference type="NCBI Taxonomy" id="28104"/>
    <lineage>
        <taxon>Bacteria</taxon>
        <taxon>Pseudomonadati</taxon>
        <taxon>Pseudomonadota</taxon>
        <taxon>Alphaproteobacteria</taxon>
        <taxon>Hyphomicrobiales</taxon>
        <taxon>Phyllobacteriaceae</taxon>
        <taxon>Mesorhizobium</taxon>
    </lineage>
</organism>
<reference evidence="2" key="1">
    <citation type="journal article" date="2020" name="Mol. Plant Microbe">
        <title>Rhizobial microsymbionts of the narrowly endemic Oxytropis species growing in Kamchatka are characterized by significant genetic diversity and possess a set of genes that are associated with T3SS and T6SS secretion systems and can affect the development of symbiosis.</title>
        <authorList>
            <person name="Safronova V."/>
            <person name="Guro P."/>
            <person name="Sazanova A."/>
            <person name="Kuznetsova I."/>
            <person name="Belimov A."/>
            <person name="Yakubov V."/>
            <person name="Chirak E."/>
            <person name="Afonin A."/>
            <person name="Gogolev Y."/>
            <person name="Andronov E."/>
            <person name="Tikhonovich I."/>
        </authorList>
    </citation>
    <scope>NUCLEOTIDE SEQUENCE [LARGE SCALE GENOMIC DNA]</scope>
    <source>
        <strain evidence="2">583</strain>
    </source>
</reference>
<name>A0A7G6SZA5_9HYPH</name>
<evidence type="ECO:0000313" key="1">
    <source>
        <dbReference type="EMBL" id="QND59837.1"/>
    </source>
</evidence>
<evidence type="ECO:0000313" key="2">
    <source>
        <dbReference type="Proteomes" id="UP000515465"/>
    </source>
</evidence>
<dbReference type="Proteomes" id="UP000515465">
    <property type="component" value="Chromosome"/>
</dbReference>